<gene>
    <name evidence="4" type="ORF">EUV02_01595</name>
</gene>
<dbReference type="RefSeq" id="WP_135244474.1">
    <property type="nucleotide sequence ID" value="NZ_SIHO01000001.1"/>
</dbReference>
<comment type="caution">
    <text evidence="4">The sequence shown here is derived from an EMBL/GenBank/DDBJ whole genome shotgun (WGS) entry which is preliminary data.</text>
</comment>
<dbReference type="Gene3D" id="3.90.640.20">
    <property type="entry name" value="Heat-shock cognate protein, ATPase"/>
    <property type="match status" value="1"/>
</dbReference>
<evidence type="ECO:0000313" key="5">
    <source>
        <dbReference type="Proteomes" id="UP000297737"/>
    </source>
</evidence>
<feature type="signal peptide" evidence="1">
    <location>
        <begin position="1"/>
        <end position="27"/>
    </location>
</feature>
<proteinExistence type="predicted"/>
<dbReference type="Pfam" id="PF11738">
    <property type="entry name" value="DUF3298"/>
    <property type="match status" value="1"/>
</dbReference>
<dbReference type="Pfam" id="PF13739">
    <property type="entry name" value="PdaC"/>
    <property type="match status" value="1"/>
</dbReference>
<dbReference type="EMBL" id="SIHO01000001">
    <property type="protein sequence ID" value="TFU05749.1"/>
    <property type="molecule type" value="Genomic_DNA"/>
</dbReference>
<dbReference type="OrthoDB" id="4760806at2"/>
<dbReference type="Proteomes" id="UP000297737">
    <property type="component" value="Unassembled WGS sequence"/>
</dbReference>
<feature type="domain" description="Deacetylase PdaC" evidence="3">
    <location>
        <begin position="76"/>
        <end position="129"/>
    </location>
</feature>
<feature type="domain" description="DUF3298" evidence="2">
    <location>
        <begin position="149"/>
        <end position="231"/>
    </location>
</feature>
<accession>A0A4Y9ERE8</accession>
<keyword evidence="5" id="KW-1185">Reference proteome</keyword>
<feature type="chain" id="PRO_5021303221" evidence="1">
    <location>
        <begin position="28"/>
        <end position="252"/>
    </location>
</feature>
<reference evidence="4 5" key="1">
    <citation type="submission" date="2019-02" db="EMBL/GenBank/DDBJ databases">
        <title>Polymorphobacter sp. isolated from the lake at the Tibet of China.</title>
        <authorList>
            <person name="Li A."/>
        </authorList>
    </citation>
    <scope>NUCLEOTIDE SEQUENCE [LARGE SCALE GENOMIC DNA]</scope>
    <source>
        <strain evidence="4 5">DJ1R-1</strain>
    </source>
</reference>
<evidence type="ECO:0000313" key="4">
    <source>
        <dbReference type="EMBL" id="TFU05749.1"/>
    </source>
</evidence>
<keyword evidence="1" id="KW-0732">Signal</keyword>
<protein>
    <submittedName>
        <fullName evidence="4">DUF3298 domain-containing protein</fullName>
    </submittedName>
</protein>
<sequence>MGMRLGSVALAVMALALAPVLATSAGAAPILASDLILKSNTANLQYSWRVPPEVGVEPPLFEVMRGKAEAGFAAGLAQANADAAEAKKSGFPVHQYTDLRYWTVAADTTRLLALTGQLYGYTGGAHGNTGYDSVIWDRKTRTAISLPSLFSDRVKARAIIEPLVCKALAEEQKERRGGQKMPDFEKCPPLSQATLVPYGGMTPVAHSLRVIFAPYVAGPYVEGSYELTIPWPEAVKPLVKPEFREALFGVMQ</sequence>
<dbReference type="InterPro" id="IPR021729">
    <property type="entry name" value="DUF3298"/>
</dbReference>
<name>A0A4Y9ERE8_9SPHN</name>
<evidence type="ECO:0000259" key="3">
    <source>
        <dbReference type="Pfam" id="PF13739"/>
    </source>
</evidence>
<organism evidence="4 5">
    <name type="scientific">Glacieibacterium arshaanense</name>
    <dbReference type="NCBI Taxonomy" id="2511025"/>
    <lineage>
        <taxon>Bacteria</taxon>
        <taxon>Pseudomonadati</taxon>
        <taxon>Pseudomonadota</taxon>
        <taxon>Alphaproteobacteria</taxon>
        <taxon>Sphingomonadales</taxon>
        <taxon>Sphingosinicellaceae</taxon>
        <taxon>Glacieibacterium</taxon>
    </lineage>
</organism>
<dbReference type="InterPro" id="IPR025303">
    <property type="entry name" value="PdaC"/>
</dbReference>
<evidence type="ECO:0000256" key="1">
    <source>
        <dbReference type="SAM" id="SignalP"/>
    </source>
</evidence>
<evidence type="ECO:0000259" key="2">
    <source>
        <dbReference type="Pfam" id="PF11738"/>
    </source>
</evidence>
<dbReference type="AlphaFoldDB" id="A0A4Y9ERE8"/>
<dbReference type="InterPro" id="IPR037126">
    <property type="entry name" value="PdaC/RsiV-like_sf"/>
</dbReference>
<dbReference type="Gene3D" id="3.30.565.40">
    <property type="entry name" value="Fervidobacterium nodosum Rt17-B1 like"/>
    <property type="match status" value="1"/>
</dbReference>